<feature type="domain" description="TPM" evidence="3">
    <location>
        <begin position="31"/>
        <end position="154"/>
    </location>
</feature>
<dbReference type="InterPro" id="IPR007621">
    <property type="entry name" value="TPM_dom"/>
</dbReference>
<name>A0A918VEI6_9SPHN</name>
<dbReference type="Proteomes" id="UP000634139">
    <property type="component" value="Unassembled WGS sequence"/>
</dbReference>
<dbReference type="RefSeq" id="WP_189539200.1">
    <property type="nucleotide sequence ID" value="NZ_BMZD01000002.1"/>
</dbReference>
<keyword evidence="1" id="KW-0812">Transmembrane</keyword>
<evidence type="ECO:0000256" key="2">
    <source>
        <dbReference type="SAM" id="SignalP"/>
    </source>
</evidence>
<reference evidence="4" key="1">
    <citation type="journal article" date="2014" name="Int. J. Syst. Evol. Microbiol.">
        <title>Complete genome sequence of Corynebacterium casei LMG S-19264T (=DSM 44701T), isolated from a smear-ripened cheese.</title>
        <authorList>
            <consortium name="US DOE Joint Genome Institute (JGI-PGF)"/>
            <person name="Walter F."/>
            <person name="Albersmeier A."/>
            <person name="Kalinowski J."/>
            <person name="Ruckert C."/>
        </authorList>
    </citation>
    <scope>NUCLEOTIDE SEQUENCE</scope>
    <source>
        <strain evidence="4">KCTC 32422</strain>
    </source>
</reference>
<keyword evidence="1" id="KW-0472">Membrane</keyword>
<organism evidence="4 5">
    <name type="scientific">Novosphingobium arvoryzae</name>
    <dbReference type="NCBI Taxonomy" id="1256514"/>
    <lineage>
        <taxon>Bacteria</taxon>
        <taxon>Pseudomonadati</taxon>
        <taxon>Pseudomonadota</taxon>
        <taxon>Alphaproteobacteria</taxon>
        <taxon>Sphingomonadales</taxon>
        <taxon>Sphingomonadaceae</taxon>
        <taxon>Novosphingobium</taxon>
    </lineage>
</organism>
<evidence type="ECO:0000256" key="1">
    <source>
        <dbReference type="SAM" id="Phobius"/>
    </source>
</evidence>
<evidence type="ECO:0000313" key="4">
    <source>
        <dbReference type="EMBL" id="GGZ91593.1"/>
    </source>
</evidence>
<keyword evidence="1" id="KW-1133">Transmembrane helix</keyword>
<comment type="caution">
    <text evidence="4">The sequence shown here is derived from an EMBL/GenBank/DDBJ whole genome shotgun (WGS) entry which is preliminary data.</text>
</comment>
<sequence>MRRFILWCAAVLALASTAAHAELPPRPEGPVLDQAAIIPDADEAALDQKLRAYNRDTGRAVIVATVSSLDGLEVEQYAQTLAETWDIGGAETEQGVLLLVAPNERKIRIHTARGVQERLPDVLAGRIIRDQMVGPFREKNFASGIAAGIDAITAQLNRDPADAKAIAEAAAAAQQAGGRDEASAGSVIFWILLILFFMFVFGRGGRRRSRRSRIDPGIVLWGLSEVMHHAARNSGSGGWSSGGGSDFGGFGGFGGGGGGFDGGGASGDW</sequence>
<feature type="transmembrane region" description="Helical" evidence="1">
    <location>
        <begin position="182"/>
        <end position="201"/>
    </location>
</feature>
<protein>
    <recommendedName>
        <fullName evidence="3">TPM domain-containing protein</fullName>
    </recommendedName>
</protein>
<feature type="signal peptide" evidence="2">
    <location>
        <begin position="1"/>
        <end position="21"/>
    </location>
</feature>
<keyword evidence="5" id="KW-1185">Reference proteome</keyword>
<keyword evidence="2" id="KW-0732">Signal</keyword>
<accession>A0A918VEI6</accession>
<dbReference type="Gene3D" id="3.10.310.50">
    <property type="match status" value="1"/>
</dbReference>
<gene>
    <name evidence="4" type="ORF">GCM10011617_08610</name>
</gene>
<evidence type="ECO:0000259" key="3">
    <source>
        <dbReference type="Pfam" id="PF04536"/>
    </source>
</evidence>
<dbReference type="AlphaFoldDB" id="A0A918VEI6"/>
<evidence type="ECO:0000313" key="5">
    <source>
        <dbReference type="Proteomes" id="UP000634139"/>
    </source>
</evidence>
<feature type="chain" id="PRO_5037041831" description="TPM domain-containing protein" evidence="2">
    <location>
        <begin position="22"/>
        <end position="269"/>
    </location>
</feature>
<dbReference type="PANTHER" id="PTHR30373">
    <property type="entry name" value="UPF0603 PROTEIN YGCG"/>
    <property type="match status" value="1"/>
</dbReference>
<dbReference type="PANTHER" id="PTHR30373:SF2">
    <property type="entry name" value="UPF0603 PROTEIN YGCG"/>
    <property type="match status" value="1"/>
</dbReference>
<reference evidence="4" key="2">
    <citation type="submission" date="2020-09" db="EMBL/GenBank/DDBJ databases">
        <authorList>
            <person name="Sun Q."/>
            <person name="Kim S."/>
        </authorList>
    </citation>
    <scope>NUCLEOTIDE SEQUENCE</scope>
    <source>
        <strain evidence="4">KCTC 32422</strain>
    </source>
</reference>
<dbReference type="Pfam" id="PF04536">
    <property type="entry name" value="TPM_phosphatase"/>
    <property type="match status" value="1"/>
</dbReference>
<proteinExistence type="predicted"/>
<dbReference type="EMBL" id="BMZD01000002">
    <property type="protein sequence ID" value="GGZ91593.1"/>
    <property type="molecule type" value="Genomic_DNA"/>
</dbReference>